<dbReference type="PANTHER" id="PTHR30487:SF0">
    <property type="entry name" value="PREPILIN LEADER PEPTIDASE_N-METHYLTRANSFERASE-RELATED"/>
    <property type="match status" value="1"/>
</dbReference>
<evidence type="ECO:0000259" key="8">
    <source>
        <dbReference type="Pfam" id="PF01478"/>
    </source>
</evidence>
<dbReference type="InterPro" id="IPR000045">
    <property type="entry name" value="Prepilin_IV_endopep_pep"/>
</dbReference>
<dbReference type="InterPro" id="IPR050882">
    <property type="entry name" value="Prepilin_peptidase/N-MTase"/>
</dbReference>
<dbReference type="STRING" id="1121298.SAMN05444401_2688"/>
<keyword evidence="3" id="KW-1003">Cell membrane</keyword>
<feature type="transmembrane region" description="Helical" evidence="7">
    <location>
        <begin position="72"/>
        <end position="90"/>
    </location>
</feature>
<evidence type="ECO:0000256" key="2">
    <source>
        <dbReference type="ARBA" id="ARBA00005801"/>
    </source>
</evidence>
<feature type="transmembrane region" description="Helical" evidence="7">
    <location>
        <begin position="177"/>
        <end position="210"/>
    </location>
</feature>
<dbReference type="RefSeq" id="WP_073007507.1">
    <property type="nucleotide sequence ID" value="NZ_FQZO01000004.1"/>
</dbReference>
<keyword evidence="6 7" id="KW-0472">Membrane</keyword>
<keyword evidence="4 7" id="KW-0812">Transmembrane</keyword>
<proteinExistence type="inferred from homology"/>
<dbReference type="Pfam" id="PF01478">
    <property type="entry name" value="Peptidase_A24"/>
    <property type="match status" value="1"/>
</dbReference>
<dbReference type="GO" id="GO:0004190">
    <property type="term" value="F:aspartic-type endopeptidase activity"/>
    <property type="evidence" value="ECO:0007669"/>
    <property type="project" value="InterPro"/>
</dbReference>
<feature type="transmembrane region" description="Helical" evidence="7">
    <location>
        <begin position="97"/>
        <end position="114"/>
    </location>
</feature>
<evidence type="ECO:0000256" key="4">
    <source>
        <dbReference type="ARBA" id="ARBA00022692"/>
    </source>
</evidence>
<dbReference type="Proteomes" id="UP000184080">
    <property type="component" value="Unassembled WGS sequence"/>
</dbReference>
<feature type="transmembrane region" description="Helical" evidence="7">
    <location>
        <begin position="120"/>
        <end position="137"/>
    </location>
</feature>
<gene>
    <name evidence="10" type="ORF">SAMN05444401_2688</name>
</gene>
<dbReference type="AlphaFoldDB" id="A0A1M6I8C3"/>
<name>A0A1M6I8C3_9CLOT</name>
<reference evidence="10 11" key="1">
    <citation type="submission" date="2016-11" db="EMBL/GenBank/DDBJ databases">
        <authorList>
            <person name="Jaros S."/>
            <person name="Januszkiewicz K."/>
            <person name="Wedrychowicz H."/>
        </authorList>
    </citation>
    <scope>NUCLEOTIDE SEQUENCE [LARGE SCALE GENOMIC DNA]</scope>
    <source>
        <strain evidence="10 11">DSM 21864</strain>
    </source>
</reference>
<evidence type="ECO:0000256" key="5">
    <source>
        <dbReference type="ARBA" id="ARBA00022989"/>
    </source>
</evidence>
<evidence type="ECO:0000313" key="10">
    <source>
        <dbReference type="EMBL" id="SHJ30719.1"/>
    </source>
</evidence>
<sequence length="248" mass="27643">MVIMIFFFGLFIGSFLNVCISRIPSGESIVYPPSHCSNCKVRLKPLDLVPIFSYGFLKGRCRYCKNKISLEYPIVELITGFLFALLYLKFGLSFNLIKYLIFTSLAIVIGIIDFKTQDVYLSTTVTGGIFGVIIILIEKLLYNHSIMDNLLGALIPAAVISLIVFTTKGMGEGDIEIAALCGLFLGFRLSILMILLSFVLGGLVGGLLIVFKIKDKKDYMAFGPYIAIGTFLSIMWGNDIILWYFLLF</sequence>
<keyword evidence="5 7" id="KW-1133">Transmembrane helix</keyword>
<evidence type="ECO:0000256" key="7">
    <source>
        <dbReference type="SAM" id="Phobius"/>
    </source>
</evidence>
<feature type="domain" description="Prepilin peptidase A24 N-terminal" evidence="9">
    <location>
        <begin position="8"/>
        <end position="90"/>
    </location>
</feature>
<dbReference type="Pfam" id="PF06750">
    <property type="entry name" value="A24_N_bact"/>
    <property type="match status" value="1"/>
</dbReference>
<dbReference type="GO" id="GO:0006465">
    <property type="term" value="P:signal peptide processing"/>
    <property type="evidence" value="ECO:0007669"/>
    <property type="project" value="TreeGrafter"/>
</dbReference>
<accession>A0A1M6I8C3</accession>
<comment type="subcellular location">
    <subcellularLocation>
        <location evidence="1">Cell membrane</location>
        <topology evidence="1">Multi-pass membrane protein</topology>
    </subcellularLocation>
</comment>
<dbReference type="GO" id="GO:0005886">
    <property type="term" value="C:plasma membrane"/>
    <property type="evidence" value="ECO:0007669"/>
    <property type="project" value="UniProtKB-SubCell"/>
</dbReference>
<organism evidence="10 11">
    <name type="scientific">Clostridium amylolyticum</name>
    <dbReference type="NCBI Taxonomy" id="1121298"/>
    <lineage>
        <taxon>Bacteria</taxon>
        <taxon>Bacillati</taxon>
        <taxon>Bacillota</taxon>
        <taxon>Clostridia</taxon>
        <taxon>Eubacteriales</taxon>
        <taxon>Clostridiaceae</taxon>
        <taxon>Clostridium</taxon>
    </lineage>
</organism>
<dbReference type="OrthoDB" id="9789291at2"/>
<dbReference type="PANTHER" id="PTHR30487">
    <property type="entry name" value="TYPE 4 PREPILIN-LIKE PROTEINS LEADER PEPTIDE-PROCESSING ENZYME"/>
    <property type="match status" value="1"/>
</dbReference>
<evidence type="ECO:0000259" key="9">
    <source>
        <dbReference type="Pfam" id="PF06750"/>
    </source>
</evidence>
<protein>
    <submittedName>
        <fullName evidence="10">Type 4 prepilin peptidase 1 Aspartic peptidase. MEROPS family A24A</fullName>
    </submittedName>
</protein>
<evidence type="ECO:0000256" key="6">
    <source>
        <dbReference type="ARBA" id="ARBA00023136"/>
    </source>
</evidence>
<evidence type="ECO:0000256" key="1">
    <source>
        <dbReference type="ARBA" id="ARBA00004651"/>
    </source>
</evidence>
<dbReference type="Gene3D" id="1.20.120.1220">
    <property type="match status" value="1"/>
</dbReference>
<feature type="transmembrane region" description="Helical" evidence="7">
    <location>
        <begin position="222"/>
        <end position="246"/>
    </location>
</feature>
<dbReference type="EMBL" id="FQZO01000004">
    <property type="protein sequence ID" value="SHJ30719.1"/>
    <property type="molecule type" value="Genomic_DNA"/>
</dbReference>
<feature type="transmembrane region" description="Helical" evidence="7">
    <location>
        <begin position="149"/>
        <end position="165"/>
    </location>
</feature>
<evidence type="ECO:0000313" key="11">
    <source>
        <dbReference type="Proteomes" id="UP000184080"/>
    </source>
</evidence>
<keyword evidence="11" id="KW-1185">Reference proteome</keyword>
<comment type="similarity">
    <text evidence="2">Belongs to the peptidase A24 family.</text>
</comment>
<evidence type="ECO:0000256" key="3">
    <source>
        <dbReference type="ARBA" id="ARBA00022475"/>
    </source>
</evidence>
<dbReference type="InterPro" id="IPR010627">
    <property type="entry name" value="Prepilin_pept_A24_N"/>
</dbReference>
<feature type="domain" description="Prepilin type IV endopeptidase peptidase" evidence="8">
    <location>
        <begin position="100"/>
        <end position="205"/>
    </location>
</feature>